<dbReference type="RefSeq" id="WP_245738849.1">
    <property type="nucleotide sequence ID" value="NZ_FOCP01000006.1"/>
</dbReference>
<accession>A0A1H8DAZ5</accession>
<dbReference type="Proteomes" id="UP000199459">
    <property type="component" value="Unassembled WGS sequence"/>
</dbReference>
<dbReference type="PANTHER" id="PTHR33747">
    <property type="entry name" value="UPF0225 PROTEIN SCO1677"/>
    <property type="match status" value="1"/>
</dbReference>
<dbReference type="InterPro" id="IPR011978">
    <property type="entry name" value="YgfB-like"/>
</dbReference>
<dbReference type="SUPFAM" id="SSF101327">
    <property type="entry name" value="YgfB-like"/>
    <property type="match status" value="1"/>
</dbReference>
<dbReference type="EMBL" id="FOCP01000006">
    <property type="protein sequence ID" value="SEN04423.1"/>
    <property type="molecule type" value="Genomic_DNA"/>
</dbReference>
<dbReference type="PANTHER" id="PTHR33747:SF1">
    <property type="entry name" value="ADENYLATE CYCLASE-ASSOCIATED CAP C-TERMINAL DOMAIN-CONTAINING PROTEIN"/>
    <property type="match status" value="1"/>
</dbReference>
<dbReference type="Gene3D" id="3.10.450.50">
    <property type="match status" value="1"/>
</dbReference>
<evidence type="ECO:0000313" key="2">
    <source>
        <dbReference type="Proteomes" id="UP000199459"/>
    </source>
</evidence>
<reference evidence="1 2" key="1">
    <citation type="submission" date="2016-10" db="EMBL/GenBank/DDBJ databases">
        <authorList>
            <person name="de Groot N.N."/>
        </authorList>
    </citation>
    <scope>NUCLEOTIDE SEQUENCE [LARGE SCALE GENOMIC DNA]</scope>
    <source>
        <strain evidence="1 2">Nm22</strain>
    </source>
</reference>
<dbReference type="Pfam" id="PF03695">
    <property type="entry name" value="UPF0149"/>
    <property type="match status" value="1"/>
</dbReference>
<name>A0A1H8DAZ5_9PROT</name>
<dbReference type="InterPro" id="IPR004027">
    <property type="entry name" value="SEC_C_motif"/>
</dbReference>
<dbReference type="STRING" id="917.SAMN05216326_11656"/>
<gene>
    <name evidence="1" type="ORF">SAMN05216325_106140</name>
</gene>
<dbReference type="AlphaFoldDB" id="A0A1H8DAZ5"/>
<evidence type="ECO:0000313" key="1">
    <source>
        <dbReference type="EMBL" id="SEN04423.1"/>
    </source>
</evidence>
<dbReference type="Pfam" id="PF02810">
    <property type="entry name" value="SEC-C"/>
    <property type="match status" value="1"/>
</dbReference>
<dbReference type="NCBIfam" id="TIGR02292">
    <property type="entry name" value="ygfB_yecA"/>
    <property type="match status" value="1"/>
</dbReference>
<evidence type="ECO:0008006" key="3">
    <source>
        <dbReference type="Google" id="ProtNLM"/>
    </source>
</evidence>
<sequence>MATLSKYASPFTPLSQDELDELDNFLMSDQTSDETMGVTSLDGYLTAIASGPAVLKPSEWMPGIWGPTEDDRPEFETMTQAEYITELIIRHFNAIIFLLQNDPDAIEPVFDDHRYQSISYIDGEMWAYGYMNGIELCRNQWQPLFDDQDGWNALRPIYLLGADDVTPEEEALTQTPPQREKLSKQIPASIVRIYRFWRAYRDAVAERAIARTFQRNHPKIGRNDPCPCGSGMKFKKCCGSAATLH</sequence>
<organism evidence="1 2">
    <name type="scientific">Nitrosomonas marina</name>
    <dbReference type="NCBI Taxonomy" id="917"/>
    <lineage>
        <taxon>Bacteria</taxon>
        <taxon>Pseudomonadati</taxon>
        <taxon>Pseudomonadota</taxon>
        <taxon>Betaproteobacteria</taxon>
        <taxon>Nitrosomonadales</taxon>
        <taxon>Nitrosomonadaceae</taxon>
        <taxon>Nitrosomonas</taxon>
    </lineage>
</organism>
<dbReference type="InterPro" id="IPR036255">
    <property type="entry name" value="YgfB-like_sf"/>
</dbReference>
<dbReference type="Gene3D" id="1.20.120.740">
    <property type="entry name" value="YgfB uncharacterised protein family UPF0149, PF03695"/>
    <property type="match status" value="1"/>
</dbReference>
<proteinExistence type="predicted"/>
<dbReference type="SUPFAM" id="SSF103642">
    <property type="entry name" value="Sec-C motif"/>
    <property type="match status" value="1"/>
</dbReference>
<protein>
    <recommendedName>
        <fullName evidence="3">YecA family protein</fullName>
    </recommendedName>
</protein>